<dbReference type="EMBL" id="JBHSYQ010000003">
    <property type="protein sequence ID" value="MFC6997223.1"/>
    <property type="molecule type" value="Genomic_DNA"/>
</dbReference>
<dbReference type="Proteomes" id="UP001596405">
    <property type="component" value="Unassembled WGS sequence"/>
</dbReference>
<comment type="caution">
    <text evidence="1">The sequence shown here is derived from an EMBL/GenBank/DDBJ whole genome shotgun (WGS) entry which is preliminary data.</text>
</comment>
<accession>A0ABW2DLN8</accession>
<sequence length="182" mass="20542">MESIKTFTGATEDEVWQKIAFDMASQKELLSYSALIKLPDAQIYFDTDLDLGGGFEGGISTTTFMAPVPENVTLRFALHEQGFIDELGKFFGMEDVELGVKDIDDAFIIKTNQPEEMKRLLSDPAIHPTLLKHKNCELKLHEDADEEGPETVLTFSKDEAILDIAELREIFSMLHSLMQKLR</sequence>
<name>A0ABW2DLN8_9BACT</name>
<proteinExistence type="predicted"/>
<gene>
    <name evidence="1" type="ORF">ACFQHR_06280</name>
</gene>
<keyword evidence="2" id="KW-1185">Reference proteome</keyword>
<dbReference type="RefSeq" id="WP_066615380.1">
    <property type="nucleotide sequence ID" value="NZ_JBHSYQ010000003.1"/>
</dbReference>
<organism evidence="1 2">
    <name type="scientific">Rufibacter roseus</name>
    <dbReference type="NCBI Taxonomy" id="1567108"/>
    <lineage>
        <taxon>Bacteria</taxon>
        <taxon>Pseudomonadati</taxon>
        <taxon>Bacteroidota</taxon>
        <taxon>Cytophagia</taxon>
        <taxon>Cytophagales</taxon>
        <taxon>Hymenobacteraceae</taxon>
        <taxon>Rufibacter</taxon>
    </lineage>
</organism>
<protein>
    <submittedName>
        <fullName evidence="1">Uncharacterized protein</fullName>
    </submittedName>
</protein>
<reference evidence="2" key="1">
    <citation type="journal article" date="2019" name="Int. J. Syst. Evol. Microbiol.">
        <title>The Global Catalogue of Microorganisms (GCM) 10K type strain sequencing project: providing services to taxonomists for standard genome sequencing and annotation.</title>
        <authorList>
            <consortium name="The Broad Institute Genomics Platform"/>
            <consortium name="The Broad Institute Genome Sequencing Center for Infectious Disease"/>
            <person name="Wu L."/>
            <person name="Ma J."/>
        </authorList>
    </citation>
    <scope>NUCLEOTIDE SEQUENCE [LARGE SCALE GENOMIC DNA]</scope>
    <source>
        <strain evidence="2">CGMCC 4.7393</strain>
    </source>
</reference>
<evidence type="ECO:0000313" key="2">
    <source>
        <dbReference type="Proteomes" id="UP001596405"/>
    </source>
</evidence>
<evidence type="ECO:0000313" key="1">
    <source>
        <dbReference type="EMBL" id="MFC6997223.1"/>
    </source>
</evidence>